<protein>
    <submittedName>
        <fullName evidence="1">Uncharacterized protein</fullName>
    </submittedName>
</protein>
<accession>A0A809E1Q4</accession>
<dbReference type="EMBL" id="CP026092">
    <property type="protein sequence ID" value="AYB55690.1"/>
    <property type="molecule type" value="Genomic_DNA"/>
</dbReference>
<gene>
    <name evidence="1" type="ORF">C2L97_06310</name>
</gene>
<proteinExistence type="predicted"/>
<name>A0A809E1Q4_RALSL</name>
<sequence>MLAALMPAYSTVGYVSSRTKVLELGQRLREGTETADDIAVLDALPPDALAVARIDARGFVEMILSLEERF</sequence>
<evidence type="ECO:0000313" key="1">
    <source>
        <dbReference type="EMBL" id="AYB55690.1"/>
    </source>
</evidence>
<dbReference type="AlphaFoldDB" id="A0A809E1Q4"/>
<organism evidence="1">
    <name type="scientific">Ralstonia solanacearum</name>
    <name type="common">Pseudomonas solanacearum</name>
    <dbReference type="NCBI Taxonomy" id="305"/>
    <lineage>
        <taxon>Bacteria</taxon>
        <taxon>Pseudomonadati</taxon>
        <taxon>Pseudomonadota</taxon>
        <taxon>Betaproteobacteria</taxon>
        <taxon>Burkholderiales</taxon>
        <taxon>Burkholderiaceae</taxon>
        <taxon>Ralstonia</taxon>
        <taxon>Ralstonia solanacearum species complex</taxon>
    </lineage>
</organism>
<reference evidence="1" key="1">
    <citation type="submission" date="2018-01" db="EMBL/GenBank/DDBJ databases">
        <title>Complete Genome Sequence of three strains from Ralstonia solanacearum ecotype Moko sequevar IIA-53 from Brazil.</title>
        <authorList>
            <person name="Silva J.R."/>
            <person name="Albuquerque G.M.R."/>
            <person name="Pais A.K.L."/>
            <person name="Silva A.M.F."/>
            <person name="Boiteux M.E.N.F."/>
            <person name="Souza E.B."/>
            <person name="Mariano R.L.R."/>
        </authorList>
    </citation>
    <scope>NUCLEOTIDE SEQUENCE [LARGE SCALE GENOMIC DNA]</scope>
    <source>
        <strain evidence="1">SFC</strain>
    </source>
</reference>